<dbReference type="PANTHER" id="PTHR39966">
    <property type="entry name" value="BLL2471 PROTEIN-RELATED"/>
    <property type="match status" value="1"/>
</dbReference>
<dbReference type="Gene3D" id="1.20.120.520">
    <property type="entry name" value="nmb1532 protein domain like"/>
    <property type="match status" value="1"/>
</dbReference>
<dbReference type="EMBL" id="LXKA01000360">
    <property type="protein sequence ID" value="OAJ53490.1"/>
    <property type="molecule type" value="Genomic_DNA"/>
</dbReference>
<evidence type="ECO:0000313" key="3">
    <source>
        <dbReference type="EMBL" id="OAJ59042.1"/>
    </source>
</evidence>
<organism evidence="2 5">
    <name type="scientific">Paraburkholderia ginsengiterrae</name>
    <dbReference type="NCBI Taxonomy" id="1462993"/>
    <lineage>
        <taxon>Bacteria</taxon>
        <taxon>Pseudomonadati</taxon>
        <taxon>Pseudomonadota</taxon>
        <taxon>Betaproteobacteria</taxon>
        <taxon>Burkholderiales</taxon>
        <taxon>Burkholderiaceae</taxon>
        <taxon>Paraburkholderia</taxon>
    </lineage>
</organism>
<reference evidence="4 5" key="1">
    <citation type="submission" date="2016-04" db="EMBL/GenBank/DDBJ databases">
        <title>Reclassification of Paraburkholderia panaciterrae (Farh et al. 2015) Dobritsa &amp; Samadpour 2016 as a later homotypic synonym of Paraburkholderia ginsengiterrae (Farh et al. 2015) Dobritsa &amp; Samadpour 2016.</title>
        <authorList>
            <person name="Dobritsa A.P."/>
            <person name="Kutumbaka K."/>
            <person name="Samadpour M."/>
        </authorList>
    </citation>
    <scope>NUCLEOTIDE SEQUENCE [LARGE SCALE GENOMIC DNA]</scope>
    <source>
        <strain evidence="2 5">DCY85</strain>
        <strain evidence="3 4">DCY85-1</strain>
    </source>
</reference>
<comment type="caution">
    <text evidence="2">The sequence shown here is derived from an EMBL/GenBank/DDBJ whole genome shotgun (WGS) entry which is preliminary data.</text>
</comment>
<dbReference type="OrthoDB" id="8560984at2"/>
<protein>
    <submittedName>
        <fullName evidence="2">Hemerythrin</fullName>
    </submittedName>
</protein>
<keyword evidence="4" id="KW-1185">Reference proteome</keyword>
<name>A0A1A9N0K7_9BURK</name>
<dbReference type="Pfam" id="PF01814">
    <property type="entry name" value="Hemerythrin"/>
    <property type="match status" value="1"/>
</dbReference>
<evidence type="ECO:0000259" key="1">
    <source>
        <dbReference type="Pfam" id="PF01814"/>
    </source>
</evidence>
<accession>A0A1A9N0K7</accession>
<dbReference type="Proteomes" id="UP000077961">
    <property type="component" value="Unassembled WGS sequence"/>
</dbReference>
<evidence type="ECO:0000313" key="2">
    <source>
        <dbReference type="EMBL" id="OAJ53490.1"/>
    </source>
</evidence>
<dbReference type="Proteomes" id="UP000078116">
    <property type="component" value="Unassembled WGS sequence"/>
</dbReference>
<dbReference type="InterPro" id="IPR012312">
    <property type="entry name" value="Hemerythrin-like"/>
</dbReference>
<dbReference type="AlphaFoldDB" id="A0A1A9N0K7"/>
<proteinExistence type="predicted"/>
<dbReference type="EMBL" id="LXJZ01000161">
    <property type="protein sequence ID" value="OAJ59042.1"/>
    <property type="molecule type" value="Genomic_DNA"/>
</dbReference>
<dbReference type="PANTHER" id="PTHR39966:SF1">
    <property type="entry name" value="HEMERYTHRIN-LIKE DOMAIN-CONTAINING PROTEIN"/>
    <property type="match status" value="1"/>
</dbReference>
<evidence type="ECO:0000313" key="5">
    <source>
        <dbReference type="Proteomes" id="UP000078116"/>
    </source>
</evidence>
<evidence type="ECO:0000313" key="4">
    <source>
        <dbReference type="Proteomes" id="UP000077961"/>
    </source>
</evidence>
<dbReference type="STRING" id="1462993.A6V36_28740"/>
<dbReference type="GO" id="GO:0005886">
    <property type="term" value="C:plasma membrane"/>
    <property type="evidence" value="ECO:0007669"/>
    <property type="project" value="TreeGrafter"/>
</dbReference>
<sequence>MQARNAIQVMMREHQQLTTVISGMNHFIHLREAGMATPGLMVFRAMLYYIREYPEKVHHPKEDRYLFARLRERTHDLDEVIAALVSEHAQGDARLRNIEDALVRYELEGPPAIAALRVMVDEYASFYQHHRSVEEEVILPAAMKYLTASDWSELDEVFGANRDPFDGEKLEDDFDRLFDMFVATLPEANR</sequence>
<dbReference type="CDD" id="cd12108">
    <property type="entry name" value="Hr-like"/>
    <property type="match status" value="1"/>
</dbReference>
<feature type="domain" description="Hemerythrin-like" evidence="1">
    <location>
        <begin position="6"/>
        <end position="142"/>
    </location>
</feature>
<gene>
    <name evidence="3" type="ORF">A6V36_28740</name>
    <name evidence="2" type="ORF">A6V37_08885</name>
</gene>